<evidence type="ECO:0000313" key="2">
    <source>
        <dbReference type="Proteomes" id="UP000632125"/>
    </source>
</evidence>
<dbReference type="Proteomes" id="UP000632125">
    <property type="component" value="Unassembled WGS sequence"/>
</dbReference>
<name>A0A927CNX9_9BACL</name>
<keyword evidence="2" id="KW-1185">Reference proteome</keyword>
<organism evidence="1 2">
    <name type="scientific">Paenibacillus arenilitoris</name>
    <dbReference type="NCBI Taxonomy" id="2772299"/>
    <lineage>
        <taxon>Bacteria</taxon>
        <taxon>Bacillati</taxon>
        <taxon>Bacillota</taxon>
        <taxon>Bacilli</taxon>
        <taxon>Bacillales</taxon>
        <taxon>Paenibacillaceae</taxon>
        <taxon>Paenibacillus</taxon>
    </lineage>
</organism>
<comment type="caution">
    <text evidence="1">The sequence shown here is derived from an EMBL/GenBank/DDBJ whole genome shotgun (WGS) entry which is preliminary data.</text>
</comment>
<sequence>MYTQEVFNVFKDEVGKLIGRSGLIHLQNDVDYKLIVRRYTGFSVADHYDDETDPMIFRINFLNGEGSEDAIEIWDSAISAITFEHPDAAEAADSFGLRFAFSAVKDDSNAIDFYGD</sequence>
<gene>
    <name evidence="1" type="ORF">IDH41_15950</name>
</gene>
<evidence type="ECO:0000313" key="1">
    <source>
        <dbReference type="EMBL" id="MBD2870083.1"/>
    </source>
</evidence>
<dbReference type="RefSeq" id="WP_190862724.1">
    <property type="nucleotide sequence ID" value="NZ_JACXIY010000018.1"/>
</dbReference>
<proteinExistence type="predicted"/>
<accession>A0A927CNX9</accession>
<protein>
    <submittedName>
        <fullName evidence="1">Uncharacterized protein</fullName>
    </submittedName>
</protein>
<dbReference type="AlphaFoldDB" id="A0A927CNX9"/>
<dbReference type="EMBL" id="JACXIY010000018">
    <property type="protein sequence ID" value="MBD2870083.1"/>
    <property type="molecule type" value="Genomic_DNA"/>
</dbReference>
<reference evidence="1" key="1">
    <citation type="submission" date="2020-09" db="EMBL/GenBank/DDBJ databases">
        <title>A novel bacterium of genus Paenibacillus, isolated from South China Sea.</title>
        <authorList>
            <person name="Huang H."/>
            <person name="Mo K."/>
            <person name="Hu Y."/>
        </authorList>
    </citation>
    <scope>NUCLEOTIDE SEQUENCE</scope>
    <source>
        <strain evidence="1">IB182493</strain>
    </source>
</reference>